<dbReference type="SUPFAM" id="SSF110296">
    <property type="entry name" value="Oligoxyloglucan reducing end-specific cellobiohydrolase"/>
    <property type="match status" value="1"/>
</dbReference>
<reference evidence="2 3" key="1">
    <citation type="submission" date="2016-10" db="EMBL/GenBank/DDBJ databases">
        <authorList>
            <person name="de Groot N.N."/>
        </authorList>
    </citation>
    <scope>NUCLEOTIDE SEQUENCE [LARGE SCALE GENOMIC DNA]</scope>
    <source>
        <strain evidence="2 3">DSM 21001</strain>
    </source>
</reference>
<proteinExistence type="predicted"/>
<evidence type="ECO:0000313" key="2">
    <source>
        <dbReference type="EMBL" id="SFS21206.1"/>
    </source>
</evidence>
<dbReference type="Gene3D" id="2.130.10.10">
    <property type="entry name" value="YVTN repeat-like/Quinoprotein amine dehydrogenase"/>
    <property type="match status" value="2"/>
</dbReference>
<dbReference type="Proteomes" id="UP000199024">
    <property type="component" value="Unassembled WGS sequence"/>
</dbReference>
<evidence type="ECO:0000256" key="1">
    <source>
        <dbReference type="SAM" id="SignalP"/>
    </source>
</evidence>
<accession>A0A1I6MZT4</accession>
<feature type="signal peptide" evidence="1">
    <location>
        <begin position="1"/>
        <end position="18"/>
    </location>
</feature>
<organism evidence="2 3">
    <name type="scientific">Granulicella pectinivorans</name>
    <dbReference type="NCBI Taxonomy" id="474950"/>
    <lineage>
        <taxon>Bacteria</taxon>
        <taxon>Pseudomonadati</taxon>
        <taxon>Acidobacteriota</taxon>
        <taxon>Terriglobia</taxon>
        <taxon>Terriglobales</taxon>
        <taxon>Acidobacteriaceae</taxon>
        <taxon>Granulicella</taxon>
    </lineage>
</organism>
<sequence length="359" mass="37551">MLLKPLLAALLLAVPAHAQIELQESHSTASLRGIDTAGEGIAWASGSGGTVLRTEDGGALWQTCATPKGAEKLDFRGIQAIDAKTAVILSSGKGDASRIYKTTDGCQTWKLVFKNPDPEGFFDAIRRVTAHQFYVLGDPVQDKFAVFFSADTGDTWAIADDPGLDADKGDGAFAASNSSLISIGATLYFGTGGTNNPHVYRTFANCPKDKTNVSCPVQWVKSDLPLASHNAAAGVFSLAGHMSADRANRAFTTLVAVGGTYDKPTETAGTAAFSHDGGKTWTASATPPAGYRSAVSYDRENRVWIAAGTTGADISKDEGNTWTPLKNTDPPAAWNAIALPYLVGAKGRIGKLSPGASKP</sequence>
<keyword evidence="1" id="KW-0732">Signal</keyword>
<dbReference type="RefSeq" id="WP_089843290.1">
    <property type="nucleotide sequence ID" value="NZ_FOZL01000002.1"/>
</dbReference>
<dbReference type="InterPro" id="IPR015943">
    <property type="entry name" value="WD40/YVTN_repeat-like_dom_sf"/>
</dbReference>
<gene>
    <name evidence="2" type="ORF">SAMN05421771_4090</name>
</gene>
<dbReference type="STRING" id="474950.SAMN05421771_4090"/>
<dbReference type="PANTHER" id="PTHR47199:SF2">
    <property type="entry name" value="PHOTOSYSTEM II STABILITY_ASSEMBLY FACTOR HCF136, CHLOROPLASTIC"/>
    <property type="match status" value="1"/>
</dbReference>
<dbReference type="PANTHER" id="PTHR47199">
    <property type="entry name" value="PHOTOSYSTEM II STABILITY/ASSEMBLY FACTOR HCF136, CHLOROPLASTIC"/>
    <property type="match status" value="1"/>
</dbReference>
<dbReference type="OrthoDB" id="9813892at2"/>
<feature type="chain" id="PRO_5011556182" description="Photosynthesis system II assembly factor Ycf48/Hcf136-like domain-containing protein" evidence="1">
    <location>
        <begin position="19"/>
        <end position="359"/>
    </location>
</feature>
<dbReference type="EMBL" id="FOZL01000002">
    <property type="protein sequence ID" value="SFS21206.1"/>
    <property type="molecule type" value="Genomic_DNA"/>
</dbReference>
<protein>
    <recommendedName>
        <fullName evidence="4">Photosynthesis system II assembly factor Ycf48/Hcf136-like domain-containing protein</fullName>
    </recommendedName>
</protein>
<evidence type="ECO:0000313" key="3">
    <source>
        <dbReference type="Proteomes" id="UP000199024"/>
    </source>
</evidence>
<evidence type="ECO:0008006" key="4">
    <source>
        <dbReference type="Google" id="ProtNLM"/>
    </source>
</evidence>
<dbReference type="CDD" id="cd15482">
    <property type="entry name" value="Sialidase_non-viral"/>
    <property type="match status" value="1"/>
</dbReference>
<name>A0A1I6MZT4_9BACT</name>
<keyword evidence="3" id="KW-1185">Reference proteome</keyword>
<dbReference type="AlphaFoldDB" id="A0A1I6MZT4"/>